<sequence>MSTADQRPHGKAGPRSVGSIVGLMIALLAAIFAFQLNASMLSPVLVTMEHDLGSTAAQIGLTQTAFFAAAALFSLFLPRWGDLVGRRRIMLGMLAVTAVGCAISALAPNIAVLGVGRVVQGVSGPIVPMALIMLHVQVPDRRRYASLMAVLTAVNGGIAGVDALLGGWLAGTFGFRAVFWTMALVALIAFAGVWWACVESRSARTVPMDWKGVIALVVVLASLYFAFDQAGRLGEANWGIVGGLVLIGIGAFWVFWRIEAHREHPLVSTHYMRQRRTWALLLTTLLTMTGVFAVMNGLIPNLAQDVKAGPGIGAAGVSWWTLTPYAIAGLVMGPVAGQLAARLGFRVVLQCGLVLTVIGLLAAVLVAGDPLPILLLVLSVVIGVTYAGTCNIMLNGLGIVLSPADNQGYLPGMNSGAFNLGAGLSYAILFAVQSGAASALGITAGYRAGTAAGAVLLLLALGTSFLIPKPENVPDAAADSPDTEPTNQTTVVGVKE</sequence>
<feature type="transmembrane region" description="Helical" evidence="7">
    <location>
        <begin position="277"/>
        <end position="299"/>
    </location>
</feature>
<feature type="region of interest" description="Disordered" evidence="6">
    <location>
        <begin position="472"/>
        <end position="496"/>
    </location>
</feature>
<evidence type="ECO:0000259" key="8">
    <source>
        <dbReference type="PROSITE" id="PS50850"/>
    </source>
</evidence>
<keyword evidence="3 7" id="KW-0812">Transmembrane</keyword>
<dbReference type="RefSeq" id="WP_109274270.1">
    <property type="nucleotide sequence ID" value="NZ_QFKX01000001.1"/>
</dbReference>
<evidence type="ECO:0000256" key="7">
    <source>
        <dbReference type="SAM" id="Phobius"/>
    </source>
</evidence>
<feature type="transmembrane region" description="Helical" evidence="7">
    <location>
        <begin position="118"/>
        <end position="136"/>
    </location>
</feature>
<keyword evidence="5 7" id="KW-0472">Membrane</keyword>
<name>A0A2U2RNL6_9MICO</name>
<feature type="transmembrane region" description="Helical" evidence="7">
    <location>
        <begin position="89"/>
        <end position="112"/>
    </location>
</feature>
<organism evidence="9 10">
    <name type="scientific">Brachybacterium endophyticum</name>
    <dbReference type="NCBI Taxonomy" id="2182385"/>
    <lineage>
        <taxon>Bacteria</taxon>
        <taxon>Bacillati</taxon>
        <taxon>Actinomycetota</taxon>
        <taxon>Actinomycetes</taxon>
        <taxon>Micrococcales</taxon>
        <taxon>Dermabacteraceae</taxon>
        <taxon>Brachybacterium</taxon>
    </lineage>
</organism>
<protein>
    <submittedName>
        <fullName evidence="9">MFS transporter</fullName>
    </submittedName>
</protein>
<evidence type="ECO:0000256" key="6">
    <source>
        <dbReference type="SAM" id="MobiDB-lite"/>
    </source>
</evidence>
<evidence type="ECO:0000256" key="4">
    <source>
        <dbReference type="ARBA" id="ARBA00022989"/>
    </source>
</evidence>
<feature type="transmembrane region" description="Helical" evidence="7">
    <location>
        <begin position="148"/>
        <end position="171"/>
    </location>
</feature>
<gene>
    <name evidence="9" type="ORF">DEO23_01710</name>
</gene>
<reference evidence="9 10" key="1">
    <citation type="submission" date="2018-05" db="EMBL/GenBank/DDBJ databases">
        <title>Brachybacterium sp. M1HQ-2T, whole genome shotgun sequence.</title>
        <authorList>
            <person name="Tuo L."/>
        </authorList>
    </citation>
    <scope>NUCLEOTIDE SEQUENCE [LARGE SCALE GENOMIC DNA]</scope>
    <source>
        <strain evidence="9 10">M1HQ-2</strain>
    </source>
</reference>
<dbReference type="GO" id="GO:0005886">
    <property type="term" value="C:plasma membrane"/>
    <property type="evidence" value="ECO:0007669"/>
    <property type="project" value="UniProtKB-SubCell"/>
</dbReference>
<dbReference type="Pfam" id="PF07690">
    <property type="entry name" value="MFS_1"/>
    <property type="match status" value="1"/>
</dbReference>
<feature type="compositionally biased region" description="Polar residues" evidence="6">
    <location>
        <begin position="483"/>
        <end position="496"/>
    </location>
</feature>
<keyword evidence="4 7" id="KW-1133">Transmembrane helix</keyword>
<accession>A0A2U2RNL6</accession>
<comment type="caution">
    <text evidence="9">The sequence shown here is derived from an EMBL/GenBank/DDBJ whole genome shotgun (WGS) entry which is preliminary data.</text>
</comment>
<keyword evidence="2" id="KW-0813">Transport</keyword>
<evidence type="ECO:0000256" key="5">
    <source>
        <dbReference type="ARBA" id="ARBA00023136"/>
    </source>
</evidence>
<feature type="transmembrane region" description="Helical" evidence="7">
    <location>
        <begin position="319"/>
        <end position="340"/>
    </location>
</feature>
<feature type="transmembrane region" description="Helical" evidence="7">
    <location>
        <begin position="418"/>
        <end position="442"/>
    </location>
</feature>
<feature type="domain" description="Major facilitator superfamily (MFS) profile" evidence="8">
    <location>
        <begin position="23"/>
        <end position="471"/>
    </location>
</feature>
<evidence type="ECO:0000313" key="10">
    <source>
        <dbReference type="Proteomes" id="UP000245590"/>
    </source>
</evidence>
<proteinExistence type="predicted"/>
<dbReference type="SUPFAM" id="SSF103473">
    <property type="entry name" value="MFS general substrate transporter"/>
    <property type="match status" value="1"/>
</dbReference>
<dbReference type="InterPro" id="IPR011701">
    <property type="entry name" value="MFS"/>
</dbReference>
<evidence type="ECO:0000256" key="3">
    <source>
        <dbReference type="ARBA" id="ARBA00022692"/>
    </source>
</evidence>
<evidence type="ECO:0000313" key="9">
    <source>
        <dbReference type="EMBL" id="PWH07385.1"/>
    </source>
</evidence>
<dbReference type="Proteomes" id="UP000245590">
    <property type="component" value="Unassembled WGS sequence"/>
</dbReference>
<feature type="transmembrane region" description="Helical" evidence="7">
    <location>
        <begin position="56"/>
        <end position="77"/>
    </location>
</feature>
<feature type="transmembrane region" description="Helical" evidence="7">
    <location>
        <begin position="210"/>
        <end position="227"/>
    </location>
</feature>
<evidence type="ECO:0000256" key="2">
    <source>
        <dbReference type="ARBA" id="ARBA00022448"/>
    </source>
</evidence>
<keyword evidence="10" id="KW-1185">Reference proteome</keyword>
<feature type="transmembrane region" description="Helical" evidence="7">
    <location>
        <begin position="448"/>
        <end position="467"/>
    </location>
</feature>
<feature type="transmembrane region" description="Helical" evidence="7">
    <location>
        <begin position="239"/>
        <end position="256"/>
    </location>
</feature>
<feature type="transmembrane region" description="Helical" evidence="7">
    <location>
        <begin position="16"/>
        <end position="36"/>
    </location>
</feature>
<dbReference type="EMBL" id="QFKX01000001">
    <property type="protein sequence ID" value="PWH07385.1"/>
    <property type="molecule type" value="Genomic_DNA"/>
</dbReference>
<dbReference type="PROSITE" id="PS50850">
    <property type="entry name" value="MFS"/>
    <property type="match status" value="1"/>
</dbReference>
<dbReference type="AlphaFoldDB" id="A0A2U2RNL6"/>
<evidence type="ECO:0000256" key="1">
    <source>
        <dbReference type="ARBA" id="ARBA00004651"/>
    </source>
</evidence>
<feature type="transmembrane region" description="Helical" evidence="7">
    <location>
        <begin position="347"/>
        <end position="367"/>
    </location>
</feature>
<dbReference type="Gene3D" id="1.20.1250.20">
    <property type="entry name" value="MFS general substrate transporter like domains"/>
    <property type="match status" value="2"/>
</dbReference>
<dbReference type="PANTHER" id="PTHR42718:SF9">
    <property type="entry name" value="MAJOR FACILITATOR SUPERFAMILY MULTIDRUG TRANSPORTER MFSC"/>
    <property type="match status" value="1"/>
</dbReference>
<feature type="transmembrane region" description="Helical" evidence="7">
    <location>
        <begin position="177"/>
        <end position="198"/>
    </location>
</feature>
<dbReference type="InterPro" id="IPR020846">
    <property type="entry name" value="MFS_dom"/>
</dbReference>
<dbReference type="GO" id="GO:0022857">
    <property type="term" value="F:transmembrane transporter activity"/>
    <property type="evidence" value="ECO:0007669"/>
    <property type="project" value="InterPro"/>
</dbReference>
<comment type="subcellular location">
    <subcellularLocation>
        <location evidence="1">Cell membrane</location>
        <topology evidence="1">Multi-pass membrane protein</topology>
    </subcellularLocation>
</comment>
<dbReference type="OrthoDB" id="3717319at2"/>
<feature type="transmembrane region" description="Helical" evidence="7">
    <location>
        <begin position="373"/>
        <end position="397"/>
    </location>
</feature>
<dbReference type="PANTHER" id="PTHR42718">
    <property type="entry name" value="MAJOR FACILITATOR SUPERFAMILY MULTIDRUG TRANSPORTER MFSC"/>
    <property type="match status" value="1"/>
</dbReference>
<dbReference type="InterPro" id="IPR036259">
    <property type="entry name" value="MFS_trans_sf"/>
</dbReference>